<evidence type="ECO:0000256" key="3">
    <source>
        <dbReference type="ARBA" id="ARBA00022691"/>
    </source>
</evidence>
<evidence type="ECO:0000313" key="7">
    <source>
        <dbReference type="EMBL" id="SFJ08324.1"/>
    </source>
</evidence>
<evidence type="ECO:0000256" key="5">
    <source>
        <dbReference type="PROSITE-ProRule" id="PRU01023"/>
    </source>
</evidence>
<dbReference type="InterPro" id="IPR029063">
    <property type="entry name" value="SAM-dependent_MTases_sf"/>
</dbReference>
<evidence type="ECO:0000313" key="8">
    <source>
        <dbReference type="Proteomes" id="UP000199110"/>
    </source>
</evidence>
<dbReference type="GO" id="GO:0001510">
    <property type="term" value="P:RNA methylation"/>
    <property type="evidence" value="ECO:0007669"/>
    <property type="project" value="InterPro"/>
</dbReference>
<reference evidence="7 8" key="1">
    <citation type="submission" date="2016-10" db="EMBL/GenBank/DDBJ databases">
        <authorList>
            <person name="de Groot N.N."/>
        </authorList>
    </citation>
    <scope>NUCLEOTIDE SEQUENCE [LARGE SCALE GENOMIC DNA]</scope>
    <source>
        <strain evidence="7 8">DSM 19073</strain>
    </source>
</reference>
<evidence type="ECO:0000259" key="6">
    <source>
        <dbReference type="PROSITE" id="PS51686"/>
    </source>
</evidence>
<dbReference type="SUPFAM" id="SSF53335">
    <property type="entry name" value="S-adenosyl-L-methionine-dependent methyltransferases"/>
    <property type="match status" value="1"/>
</dbReference>
<dbReference type="EMBL" id="FORA01000002">
    <property type="protein sequence ID" value="SFJ08324.1"/>
    <property type="molecule type" value="Genomic_DNA"/>
</dbReference>
<feature type="active site" description="Nucleophile" evidence="5">
    <location>
        <position position="358"/>
    </location>
</feature>
<keyword evidence="2 5" id="KW-0808">Transferase</keyword>
<dbReference type="PANTHER" id="PTHR22807:SF61">
    <property type="entry name" value="NOL1_NOP2_SUN FAMILY PROTEIN _ ANTITERMINATION NUSB DOMAIN-CONTAINING PROTEIN"/>
    <property type="match status" value="1"/>
</dbReference>
<feature type="domain" description="SAM-dependent MTase RsmB/NOP-type" evidence="6">
    <location>
        <begin position="139"/>
        <end position="425"/>
    </location>
</feature>
<dbReference type="InterPro" id="IPR001678">
    <property type="entry name" value="MeTrfase_RsmB-F_NOP2_dom"/>
</dbReference>
<organism evidence="7 8">
    <name type="scientific">Jannaschia pohangensis</name>
    <dbReference type="NCBI Taxonomy" id="390807"/>
    <lineage>
        <taxon>Bacteria</taxon>
        <taxon>Pseudomonadati</taxon>
        <taxon>Pseudomonadota</taxon>
        <taxon>Alphaproteobacteria</taxon>
        <taxon>Rhodobacterales</taxon>
        <taxon>Roseobacteraceae</taxon>
        <taxon>Jannaschia</taxon>
    </lineage>
</organism>
<dbReference type="SUPFAM" id="SSF48013">
    <property type="entry name" value="NusB-like"/>
    <property type="match status" value="1"/>
</dbReference>
<comment type="similarity">
    <text evidence="5">Belongs to the class I-like SAM-binding methyltransferase superfamily. RsmB/NOP family.</text>
</comment>
<dbReference type="GO" id="GO:0006355">
    <property type="term" value="P:regulation of DNA-templated transcription"/>
    <property type="evidence" value="ECO:0007669"/>
    <property type="project" value="InterPro"/>
</dbReference>
<keyword evidence="4 5" id="KW-0694">RNA-binding</keyword>
<feature type="binding site" evidence="5">
    <location>
        <position position="263"/>
    </location>
    <ligand>
        <name>S-adenosyl-L-methionine</name>
        <dbReference type="ChEBI" id="CHEBI:59789"/>
    </ligand>
</feature>
<dbReference type="InterPro" id="IPR006027">
    <property type="entry name" value="NusB_RsmB_TIM44"/>
</dbReference>
<dbReference type="Pfam" id="PF01029">
    <property type="entry name" value="NusB"/>
    <property type="match status" value="1"/>
</dbReference>
<evidence type="ECO:0000256" key="1">
    <source>
        <dbReference type="ARBA" id="ARBA00022603"/>
    </source>
</evidence>
<dbReference type="GO" id="GO:0008173">
    <property type="term" value="F:RNA methyltransferase activity"/>
    <property type="evidence" value="ECO:0007669"/>
    <property type="project" value="InterPro"/>
</dbReference>
<dbReference type="PROSITE" id="PS51686">
    <property type="entry name" value="SAM_MT_RSMB_NOP"/>
    <property type="match status" value="1"/>
</dbReference>
<proteinExistence type="inferred from homology"/>
<sequence length="430" mass="45500">MTQPTPHGDMPESLAARTGAIRLLAHVLRDGRMLSDGASGLDGPAAARALRLAGLTLRHMGQADAMLKTRMQRQPAAKIRDILRLALTELCAEGSAAHGVVNDAVAMARMSPKTTKQAGLVNAVLRGLTADMPATLAEWEALPAPTLPIWLRKPLAASWGRDRLEAIEAAHLRGAPLDLTPKPGVSVPGAVELPTGSLRLEGGQVSILPGFAEGDWWVQDAAAAIPVRLLGDLTGLRVLDLCAAPGGKTLQLASGGAHVTALDISGKRLRRVSQNLDRTGLTAEIVEADALEWTPEEPFDVVLLDAPCTATGTIRRHPDLPHLREARDIETLTKLQYQLIDRALTFLNPGGRLVFCTCSLLAVEGEHQVSAALKRHPSLSAIPLDPASFGLPEAAASPHGLRLLPDLWADRGGLDGFYMAVLRTAGATPA</sequence>
<dbReference type="Gene3D" id="1.10.940.10">
    <property type="entry name" value="NusB-like"/>
    <property type="match status" value="1"/>
</dbReference>
<dbReference type="AlphaFoldDB" id="A0A1I3NGA2"/>
<dbReference type="InterPro" id="IPR049560">
    <property type="entry name" value="MeTrfase_RsmB-F_NOP2_cat"/>
</dbReference>
<gene>
    <name evidence="7" type="ORF">SAMN04488095_2147</name>
</gene>
<name>A0A1I3NGA2_9RHOB</name>
<feature type="binding site" evidence="5">
    <location>
        <position position="305"/>
    </location>
    <ligand>
        <name>S-adenosyl-L-methionine</name>
        <dbReference type="ChEBI" id="CHEBI:59789"/>
    </ligand>
</feature>
<dbReference type="InterPro" id="IPR035926">
    <property type="entry name" value="NusB-like_sf"/>
</dbReference>
<dbReference type="RefSeq" id="WP_245749201.1">
    <property type="nucleotide sequence ID" value="NZ_FORA01000002.1"/>
</dbReference>
<dbReference type="PANTHER" id="PTHR22807">
    <property type="entry name" value="NOP2 YEAST -RELATED NOL1/NOP2/FMU SUN DOMAIN-CONTAINING"/>
    <property type="match status" value="1"/>
</dbReference>
<evidence type="ECO:0000256" key="2">
    <source>
        <dbReference type="ARBA" id="ARBA00022679"/>
    </source>
</evidence>
<dbReference type="Proteomes" id="UP000199110">
    <property type="component" value="Unassembled WGS sequence"/>
</dbReference>
<dbReference type="InterPro" id="IPR023267">
    <property type="entry name" value="RCMT"/>
</dbReference>
<dbReference type="GO" id="GO:0003723">
    <property type="term" value="F:RNA binding"/>
    <property type="evidence" value="ECO:0007669"/>
    <property type="project" value="UniProtKB-UniRule"/>
</dbReference>
<keyword evidence="3 5" id="KW-0949">S-adenosyl-L-methionine</keyword>
<dbReference type="CDD" id="cd02440">
    <property type="entry name" value="AdoMet_MTases"/>
    <property type="match status" value="1"/>
</dbReference>
<keyword evidence="1 5" id="KW-0489">Methyltransferase</keyword>
<protein>
    <submittedName>
        <fullName evidence="7">16S rRNA (Cytosine967-C5)-methyltransferase</fullName>
    </submittedName>
</protein>
<feature type="binding site" evidence="5">
    <location>
        <position position="289"/>
    </location>
    <ligand>
        <name>S-adenosyl-L-methionine</name>
        <dbReference type="ChEBI" id="CHEBI:59789"/>
    </ligand>
</feature>
<evidence type="ECO:0000256" key="4">
    <source>
        <dbReference type="ARBA" id="ARBA00022884"/>
    </source>
</evidence>
<dbReference type="PRINTS" id="PR02008">
    <property type="entry name" value="RCMTFAMILY"/>
</dbReference>
<keyword evidence="8" id="KW-1185">Reference proteome</keyword>
<accession>A0A1I3NGA2</accession>
<feature type="binding site" evidence="5">
    <location>
        <begin position="242"/>
        <end position="248"/>
    </location>
    <ligand>
        <name>S-adenosyl-L-methionine</name>
        <dbReference type="ChEBI" id="CHEBI:59789"/>
    </ligand>
</feature>
<dbReference type="STRING" id="390807.SAMN04488095_2147"/>
<dbReference type="Gene3D" id="3.40.50.150">
    <property type="entry name" value="Vaccinia Virus protein VP39"/>
    <property type="match status" value="1"/>
</dbReference>
<dbReference type="Pfam" id="PF01189">
    <property type="entry name" value="Methyltr_RsmB-F"/>
    <property type="match status" value="1"/>
</dbReference>